<evidence type="ECO:0000256" key="1">
    <source>
        <dbReference type="SAM" id="MobiDB-lite"/>
    </source>
</evidence>
<evidence type="ECO:0008006" key="5">
    <source>
        <dbReference type="Google" id="ProtNLM"/>
    </source>
</evidence>
<proteinExistence type="predicted"/>
<sequence length="295" mass="29591">MLRVSVVVLALIASGCASTSTMGLARTLNRGAVQGWVAAEGGANVPVTTTPGSTTTTAVGFPNVEGGVRFGASDHVELGAKLGFNGIGLEGKFALARPETMDNGVNVSIAPQASFVGIAAPGASVGNLTAQLPLLVGFDFSGHELVLGPRLHNQFAFGTVSTGNGIESVSLNLLSAGMTVGFAIKVGASVRIVPEVALLVPFFAAVGANTSGTSSVVAGAGVGGFSLQAGVGFLFGSRDAYERPRPRVEDAPLPQPMPYPVQPIPADAPPMPPPSNGESTGAVQPLPPPPPPPQP</sequence>
<feature type="region of interest" description="Disordered" evidence="1">
    <location>
        <begin position="244"/>
        <end position="295"/>
    </location>
</feature>
<evidence type="ECO:0000313" key="4">
    <source>
        <dbReference type="Proteomes" id="UP000249061"/>
    </source>
</evidence>
<gene>
    <name evidence="3" type="ORF">DI536_22430</name>
</gene>
<dbReference type="EMBL" id="QFQP01000021">
    <property type="protein sequence ID" value="PZR09341.1"/>
    <property type="molecule type" value="Genomic_DNA"/>
</dbReference>
<keyword evidence="2" id="KW-0732">Signal</keyword>
<evidence type="ECO:0000256" key="2">
    <source>
        <dbReference type="SAM" id="SignalP"/>
    </source>
</evidence>
<comment type="caution">
    <text evidence="3">The sequence shown here is derived from an EMBL/GenBank/DDBJ whole genome shotgun (WGS) entry which is preliminary data.</text>
</comment>
<organism evidence="3 4">
    <name type="scientific">Archangium gephyra</name>
    <dbReference type="NCBI Taxonomy" id="48"/>
    <lineage>
        <taxon>Bacteria</taxon>
        <taxon>Pseudomonadati</taxon>
        <taxon>Myxococcota</taxon>
        <taxon>Myxococcia</taxon>
        <taxon>Myxococcales</taxon>
        <taxon>Cystobacterineae</taxon>
        <taxon>Archangiaceae</taxon>
        <taxon>Archangium</taxon>
    </lineage>
</organism>
<evidence type="ECO:0000313" key="3">
    <source>
        <dbReference type="EMBL" id="PZR09341.1"/>
    </source>
</evidence>
<dbReference type="Proteomes" id="UP000249061">
    <property type="component" value="Unassembled WGS sequence"/>
</dbReference>
<feature type="chain" id="PRO_5016013969" description="Lipoprotein" evidence="2">
    <location>
        <begin position="20"/>
        <end position="295"/>
    </location>
</feature>
<accession>A0A2W5VGA8</accession>
<protein>
    <recommendedName>
        <fullName evidence="5">Lipoprotein</fullName>
    </recommendedName>
</protein>
<name>A0A2W5VGA8_9BACT</name>
<feature type="compositionally biased region" description="Pro residues" evidence="1">
    <location>
        <begin position="285"/>
        <end position="295"/>
    </location>
</feature>
<reference evidence="3 4" key="1">
    <citation type="submission" date="2017-08" db="EMBL/GenBank/DDBJ databases">
        <title>Infants hospitalized years apart are colonized by the same room-sourced microbial strains.</title>
        <authorList>
            <person name="Brooks B."/>
            <person name="Olm M.R."/>
            <person name="Firek B.A."/>
            <person name="Baker R."/>
            <person name="Thomas B.C."/>
            <person name="Morowitz M.J."/>
            <person name="Banfield J.F."/>
        </authorList>
    </citation>
    <scope>NUCLEOTIDE SEQUENCE [LARGE SCALE GENOMIC DNA]</scope>
    <source>
        <strain evidence="3">S2_003_000_R2_14</strain>
    </source>
</reference>
<feature type="signal peptide" evidence="2">
    <location>
        <begin position="1"/>
        <end position="19"/>
    </location>
</feature>
<dbReference type="PROSITE" id="PS51257">
    <property type="entry name" value="PROKAR_LIPOPROTEIN"/>
    <property type="match status" value="1"/>
</dbReference>
<feature type="compositionally biased region" description="Pro residues" evidence="1">
    <location>
        <begin position="253"/>
        <end position="275"/>
    </location>
</feature>
<dbReference type="AlphaFoldDB" id="A0A2W5VGA8"/>